<feature type="domain" description="GGDEF" evidence="2">
    <location>
        <begin position="855"/>
        <end position="986"/>
    </location>
</feature>
<dbReference type="Pfam" id="PF00990">
    <property type="entry name" value="GGDEF"/>
    <property type="match status" value="1"/>
</dbReference>
<dbReference type="InterPro" id="IPR029016">
    <property type="entry name" value="GAF-like_dom_sf"/>
</dbReference>
<organism evidence="3 4">
    <name type="scientific">Sulfoacidibacillus ferrooxidans</name>
    <dbReference type="NCBI Taxonomy" id="2005001"/>
    <lineage>
        <taxon>Bacteria</taxon>
        <taxon>Bacillati</taxon>
        <taxon>Bacillota</taxon>
        <taxon>Bacilli</taxon>
        <taxon>Bacillales</taxon>
        <taxon>Alicyclobacillaceae</taxon>
        <taxon>Sulfoacidibacillus</taxon>
    </lineage>
</organism>
<dbReference type="EMBL" id="JALBUF010000021">
    <property type="protein sequence ID" value="MCI0184693.1"/>
    <property type="molecule type" value="Genomic_DNA"/>
</dbReference>
<sequence>MRRLYVRTLLILNGLAILLFVYVSHVFWDFTIQTTHQRLLIQAEVTSVLLDHRWHRNQQIIEQAAERLAGTFSPSSTKHVLDQLQHALETERIEALAVMTTTGYDLVSIGPHIPVDHIIYQHSFFISPPFFSKQHRGSLVVLEGTPIDDSDHLYLGMIQPLGLFQISRLVPTPFYTGIHIRIIQAEAIRQPSSLLFPTPSTISTPHSWLAQVIQHTSNTSFGVLTHTMGAHSNYYIIGYDKLQHYPFYIVSSLPLDAVFWTWLHSMFIGIVGFLFLVGFSDLAIFFFLFKLDASRNRKKSTLQLYEILSTVTHITSTAEDETTCLQTLVTALCACFYAASIGQVDGERVTILFSAGPGADQLQKLSFDLSKEFAHDAPLAVRAIKAKRISYDNHLQRADKQHDYGMMMNAYSYASGLSIPLIRQQQIWGVLNLISDHPGVFDRTILPLADQIGHVLQDALERFDLREAQAFHDQKNDIHLAFHDVIGVIAQASQDHLSEDQLLQLVCDTFIRRHVFTVVEIGMPLSDSMFQFPYYAGIRVDHGPLSQESASRAWQSGRYLVENDGEAMISSRPCTDERNQWNASAYFIINREKEKYALLGLHHQDKAIFDEEFIQLGIRLVELIGQILTNQEREAELIRLHHFYEALAKANELIIHMNDSQTLFHQLGELIMCRTEALGYYIGFEKDHHLDIKSRLFTNAELGTLFDQSIAQFLYGFPGAPPTVVGDVLLTHQPVVVNHYSETTRYPGKQGYPFMSQSELDSIAAFPIYGSDQVGVLTVLGKTNLFSSEIITLLQSLANNITDKLRQLHTEQERNSAQSELAYQAFHDALTRIPNRAYLERTIDHILLKQGQSPYSLTLIIADLDGFKQINDTYGHRAGDVVLQVVAMRLKECLRSDDRIFRYGGDEFIILVEELLPLAAMDRICKQTIQRIHEPILWDGNSLTVGISIGIAQDSSGTQSPRSLFKEADEALFMAKKAGKNTYVIR</sequence>
<dbReference type="InterPro" id="IPR043128">
    <property type="entry name" value="Rev_trsase/Diguanyl_cyclase"/>
</dbReference>
<dbReference type="Gene3D" id="3.30.450.40">
    <property type="match status" value="2"/>
</dbReference>
<dbReference type="InterPro" id="IPR052163">
    <property type="entry name" value="DGC-Regulatory_Protein"/>
</dbReference>
<dbReference type="FunFam" id="3.30.70.270:FF:000001">
    <property type="entry name" value="Diguanylate cyclase domain protein"/>
    <property type="match status" value="1"/>
</dbReference>
<dbReference type="CDD" id="cd01949">
    <property type="entry name" value="GGDEF"/>
    <property type="match status" value="1"/>
</dbReference>
<keyword evidence="1" id="KW-0472">Membrane</keyword>
<name>A0A9X1VEH7_9BACL</name>
<comment type="caution">
    <text evidence="3">The sequence shown here is derived from an EMBL/GenBank/DDBJ whole genome shotgun (WGS) entry which is preliminary data.</text>
</comment>
<dbReference type="PANTHER" id="PTHR46663:SF2">
    <property type="entry name" value="GGDEF DOMAIN-CONTAINING PROTEIN"/>
    <property type="match status" value="1"/>
</dbReference>
<evidence type="ECO:0000313" key="3">
    <source>
        <dbReference type="EMBL" id="MCI0184693.1"/>
    </source>
</evidence>
<keyword evidence="1" id="KW-1133">Transmembrane helix</keyword>
<dbReference type="PANTHER" id="PTHR46663">
    <property type="entry name" value="DIGUANYLATE CYCLASE DGCT-RELATED"/>
    <property type="match status" value="1"/>
</dbReference>
<protein>
    <recommendedName>
        <fullName evidence="2">GGDEF domain-containing protein</fullName>
    </recommendedName>
</protein>
<gene>
    <name evidence="3" type="ORF">MM817_02990</name>
</gene>
<dbReference type="InterPro" id="IPR000160">
    <property type="entry name" value="GGDEF_dom"/>
</dbReference>
<feature type="transmembrane region" description="Helical" evidence="1">
    <location>
        <begin position="9"/>
        <end position="28"/>
    </location>
</feature>
<evidence type="ECO:0000256" key="1">
    <source>
        <dbReference type="SAM" id="Phobius"/>
    </source>
</evidence>
<dbReference type="Pfam" id="PF13185">
    <property type="entry name" value="GAF_2"/>
    <property type="match status" value="2"/>
</dbReference>
<keyword evidence="4" id="KW-1185">Reference proteome</keyword>
<dbReference type="PROSITE" id="PS50887">
    <property type="entry name" value="GGDEF"/>
    <property type="match status" value="1"/>
</dbReference>
<dbReference type="SUPFAM" id="SSF55781">
    <property type="entry name" value="GAF domain-like"/>
    <property type="match status" value="3"/>
</dbReference>
<dbReference type="RefSeq" id="WP_241716566.1">
    <property type="nucleotide sequence ID" value="NZ_JALBUF010000021.1"/>
</dbReference>
<dbReference type="Proteomes" id="UP001139263">
    <property type="component" value="Unassembled WGS sequence"/>
</dbReference>
<dbReference type="NCBIfam" id="TIGR00254">
    <property type="entry name" value="GGDEF"/>
    <property type="match status" value="1"/>
</dbReference>
<dbReference type="Gene3D" id="3.30.70.270">
    <property type="match status" value="1"/>
</dbReference>
<proteinExistence type="predicted"/>
<dbReference type="InterPro" id="IPR003018">
    <property type="entry name" value="GAF"/>
</dbReference>
<dbReference type="InterPro" id="IPR029787">
    <property type="entry name" value="Nucleotide_cyclase"/>
</dbReference>
<evidence type="ECO:0000313" key="4">
    <source>
        <dbReference type="Proteomes" id="UP001139263"/>
    </source>
</evidence>
<evidence type="ECO:0000259" key="2">
    <source>
        <dbReference type="PROSITE" id="PS50887"/>
    </source>
</evidence>
<accession>A0A9X1VEH7</accession>
<dbReference type="SMART" id="SM00267">
    <property type="entry name" value="GGDEF"/>
    <property type="match status" value="1"/>
</dbReference>
<dbReference type="SUPFAM" id="SSF55073">
    <property type="entry name" value="Nucleotide cyclase"/>
    <property type="match status" value="1"/>
</dbReference>
<reference evidence="3" key="1">
    <citation type="submission" date="2022-03" db="EMBL/GenBank/DDBJ databases">
        <title>Draft Genome Sequence of Firmicute Strain S0AB, a Heterotrophic Iron/Sulfur-Oxidizing Extreme Acidophile.</title>
        <authorList>
            <person name="Vergara E."/>
            <person name="Pakostova E."/>
            <person name="Johnson D.B."/>
            <person name="Holmes D.S."/>
        </authorList>
    </citation>
    <scope>NUCLEOTIDE SEQUENCE</scope>
    <source>
        <strain evidence="3">S0AB</strain>
    </source>
</reference>
<keyword evidence="1" id="KW-0812">Transmembrane</keyword>
<feature type="transmembrane region" description="Helical" evidence="1">
    <location>
        <begin position="259"/>
        <end position="289"/>
    </location>
</feature>
<dbReference type="AlphaFoldDB" id="A0A9X1VEH7"/>